<accession>A0A512CJ54</accession>
<comment type="caution">
    <text evidence="2">The sequence shown here is derived from an EMBL/GenBank/DDBJ whole genome shotgun (WGS) entry which is preliminary data.</text>
</comment>
<organism evidence="2 3">
    <name type="scientific">Cyclobacterium qasimii</name>
    <dbReference type="NCBI Taxonomy" id="1350429"/>
    <lineage>
        <taxon>Bacteria</taxon>
        <taxon>Pseudomonadati</taxon>
        <taxon>Bacteroidota</taxon>
        <taxon>Cytophagia</taxon>
        <taxon>Cytophagales</taxon>
        <taxon>Cyclobacteriaceae</taxon>
        <taxon>Cyclobacterium</taxon>
    </lineage>
</organism>
<evidence type="ECO:0000259" key="1">
    <source>
        <dbReference type="Pfam" id="PF12680"/>
    </source>
</evidence>
<evidence type="ECO:0000313" key="3">
    <source>
        <dbReference type="Proteomes" id="UP000321301"/>
    </source>
</evidence>
<dbReference type="Proteomes" id="UP000321301">
    <property type="component" value="Unassembled WGS sequence"/>
</dbReference>
<dbReference type="AlphaFoldDB" id="A0A512CJ54"/>
<dbReference type="InterPro" id="IPR032710">
    <property type="entry name" value="NTF2-like_dom_sf"/>
</dbReference>
<dbReference type="EMBL" id="BJYV01000060">
    <property type="protein sequence ID" value="GEO24215.1"/>
    <property type="molecule type" value="Genomic_DNA"/>
</dbReference>
<dbReference type="RefSeq" id="WP_040414218.1">
    <property type="nucleotide sequence ID" value="NZ_BJYV01000060.1"/>
</dbReference>
<gene>
    <name evidence="2" type="ORF">CQA01_47490</name>
</gene>
<keyword evidence="3" id="KW-1185">Reference proteome</keyword>
<sequence>MKKLIFSILIVTLLLGCNSDKTEKEQTRSQNFNLTPLEVVNNRMDLYNQHNFSEFIKLYANDVEIYTYPDKLLGIGTDNIISIFEPKFATKSIKVEIVSQMNNGNYVINHEIVTEKGIETKYISIYKVKDGLIKSVKFVRDK</sequence>
<name>A0A512CJ54_9BACT</name>
<protein>
    <recommendedName>
        <fullName evidence="1">SnoaL-like domain-containing protein</fullName>
    </recommendedName>
</protein>
<reference evidence="2 3" key="1">
    <citation type="submission" date="2019-07" db="EMBL/GenBank/DDBJ databases">
        <title>Whole genome shotgun sequence of Cyclobacterium qasimii NBRC 106168.</title>
        <authorList>
            <person name="Hosoyama A."/>
            <person name="Uohara A."/>
            <person name="Ohji S."/>
            <person name="Ichikawa N."/>
        </authorList>
    </citation>
    <scope>NUCLEOTIDE SEQUENCE [LARGE SCALE GENOMIC DNA]</scope>
    <source>
        <strain evidence="2 3">NBRC 106168</strain>
    </source>
</reference>
<dbReference type="Gene3D" id="3.10.450.50">
    <property type="match status" value="1"/>
</dbReference>
<dbReference type="InterPro" id="IPR037401">
    <property type="entry name" value="SnoaL-like"/>
</dbReference>
<evidence type="ECO:0000313" key="2">
    <source>
        <dbReference type="EMBL" id="GEO24215.1"/>
    </source>
</evidence>
<dbReference type="Pfam" id="PF12680">
    <property type="entry name" value="SnoaL_2"/>
    <property type="match status" value="1"/>
</dbReference>
<dbReference type="PROSITE" id="PS51257">
    <property type="entry name" value="PROKAR_LIPOPROTEIN"/>
    <property type="match status" value="1"/>
</dbReference>
<dbReference type="SUPFAM" id="SSF54427">
    <property type="entry name" value="NTF2-like"/>
    <property type="match status" value="1"/>
</dbReference>
<feature type="domain" description="SnoaL-like" evidence="1">
    <location>
        <begin position="44"/>
        <end position="135"/>
    </location>
</feature>
<proteinExistence type="predicted"/>